<protein>
    <submittedName>
        <fullName evidence="1">Uncharacterized protein</fullName>
    </submittedName>
</protein>
<dbReference type="InterPro" id="IPR017853">
    <property type="entry name" value="GH"/>
</dbReference>
<name>A0A7W9SVL5_ARMRO</name>
<dbReference type="RefSeq" id="WP_184203194.1">
    <property type="nucleotide sequence ID" value="NZ_JACHGW010000005.1"/>
</dbReference>
<comment type="caution">
    <text evidence="1">The sequence shown here is derived from an EMBL/GenBank/DDBJ whole genome shotgun (WGS) entry which is preliminary data.</text>
</comment>
<dbReference type="SUPFAM" id="SSF51445">
    <property type="entry name" value="(Trans)glycosidases"/>
    <property type="match status" value="1"/>
</dbReference>
<evidence type="ECO:0000313" key="1">
    <source>
        <dbReference type="EMBL" id="MBB6053170.1"/>
    </source>
</evidence>
<sequence length="334" mass="36779">MPDSFPIAVWLQSPENAHRYRAAGINLYVGLWQGPTEAQLAALNAAKMPVICEQNAVGLAHKEDPIIAAWMHGDEPDNAQLVRDPVTGKKSWGPCVPPQKIVADYKRLRAADPTRPILLNLGQGVANDAWKGRGAGAKLSDYETYVQGGDIISFDVYPAANNLPLGLVPKGVDRLVEWTEGKKPIWNCVECTRIDGKGKATPRQVRNETWRAIIHGSRGIIYFVHQFQPKFNEHALLDDPEMLAMVTATNKQIRELAGVINNPRGKRRVQNGVELLTVEHQGATYILAAATGERTVTIELDPCGKLEVLGEGRTVSVRDTFAPDDVHLYRMTGQ</sequence>
<gene>
    <name evidence="1" type="ORF">HNQ39_005002</name>
</gene>
<dbReference type="AlphaFoldDB" id="A0A7W9SVL5"/>
<dbReference type="Proteomes" id="UP000520814">
    <property type="component" value="Unassembled WGS sequence"/>
</dbReference>
<evidence type="ECO:0000313" key="2">
    <source>
        <dbReference type="Proteomes" id="UP000520814"/>
    </source>
</evidence>
<dbReference type="Gene3D" id="3.20.20.80">
    <property type="entry name" value="Glycosidases"/>
    <property type="match status" value="1"/>
</dbReference>
<accession>A0A7W9SVL5</accession>
<dbReference type="EMBL" id="JACHGW010000005">
    <property type="protein sequence ID" value="MBB6053170.1"/>
    <property type="molecule type" value="Genomic_DNA"/>
</dbReference>
<keyword evidence="2" id="KW-1185">Reference proteome</keyword>
<reference evidence="1 2" key="1">
    <citation type="submission" date="2020-08" db="EMBL/GenBank/DDBJ databases">
        <title>Genomic Encyclopedia of Type Strains, Phase IV (KMG-IV): sequencing the most valuable type-strain genomes for metagenomic binning, comparative biology and taxonomic classification.</title>
        <authorList>
            <person name="Goeker M."/>
        </authorList>
    </citation>
    <scope>NUCLEOTIDE SEQUENCE [LARGE SCALE GENOMIC DNA]</scope>
    <source>
        <strain evidence="1 2">DSM 23562</strain>
    </source>
</reference>
<proteinExistence type="predicted"/>
<organism evidence="1 2">
    <name type="scientific">Armatimonas rosea</name>
    <dbReference type="NCBI Taxonomy" id="685828"/>
    <lineage>
        <taxon>Bacteria</taxon>
        <taxon>Bacillati</taxon>
        <taxon>Armatimonadota</taxon>
        <taxon>Armatimonadia</taxon>
        <taxon>Armatimonadales</taxon>
        <taxon>Armatimonadaceae</taxon>
        <taxon>Armatimonas</taxon>
    </lineage>
</organism>